<protein>
    <submittedName>
        <fullName evidence="2">Uncharacterized protein</fullName>
    </submittedName>
</protein>
<reference evidence="2" key="1">
    <citation type="submission" date="2021-01" db="EMBL/GenBank/DDBJ databases">
        <authorList>
            <consortium name="Genoscope - CEA"/>
            <person name="William W."/>
        </authorList>
    </citation>
    <scope>NUCLEOTIDE SEQUENCE</scope>
</reference>
<keyword evidence="1" id="KW-0175">Coiled coil</keyword>
<gene>
    <name evidence="2" type="ORF">PSON_ATCC_30995.1.T1200133</name>
</gene>
<evidence type="ECO:0000256" key="1">
    <source>
        <dbReference type="SAM" id="Coils"/>
    </source>
</evidence>
<comment type="caution">
    <text evidence="2">The sequence shown here is derived from an EMBL/GenBank/DDBJ whole genome shotgun (WGS) entry which is preliminary data.</text>
</comment>
<feature type="coiled-coil region" evidence="1">
    <location>
        <begin position="67"/>
        <end position="94"/>
    </location>
</feature>
<feature type="coiled-coil region" evidence="1">
    <location>
        <begin position="144"/>
        <end position="306"/>
    </location>
</feature>
<dbReference type="Proteomes" id="UP000692954">
    <property type="component" value="Unassembled WGS sequence"/>
</dbReference>
<dbReference type="EMBL" id="CAJJDN010000120">
    <property type="protein sequence ID" value="CAD8119285.1"/>
    <property type="molecule type" value="Genomic_DNA"/>
</dbReference>
<sequence length="510" mass="60930">MQADSFHSVLSDKHPRYNQFISSQLFTGYKVRGKDNQKKYHIVSSPSEDQKMTTLEDQKMTNNFSVSQSYLNAMKALQEKIKQLELENSSLQILMSSNDKKSNLKSNEIKRKETSLHLKTNDIVLVKELEQKLMQQEFTSNIKIEDYECKIAQLQHNLLNIIQQTDQKFREFMEEIQNLTEQLRIQEENNKNYRNKVNQYTITIQQEKQNYSNLQFLLEQEQNEKRFLLEITEKLQSELSKLKEKLFETDNYIEQYAEYYNDKKIRKLEDENNKLKYQIDNITIENEQLKKEIQNLKLKQNLIKKKLEESEYKRVQKFSESNIRIEQLRQQLLSLSFKSNLSTLSPRVTKKQNIQQILSKEMQIKPQKVRDLRQIKSKSLNKIIDHQFLTQSQSIQNNNFVQQKQQGNDSQSSGVSRLIVKTLEENYPSQQKNEDLNLNTDEIIQTDQKINRKQQKYIEVIERIKFLDELLSALNLQYQDIEEQIQQQTDLNIKKQKRQKLLEIIDQIIK</sequence>
<proteinExistence type="predicted"/>
<dbReference type="OrthoDB" id="305356at2759"/>
<accession>A0A8S1QWF3</accession>
<keyword evidence="3" id="KW-1185">Reference proteome</keyword>
<feature type="coiled-coil region" evidence="1">
    <location>
        <begin position="464"/>
        <end position="498"/>
    </location>
</feature>
<organism evidence="2 3">
    <name type="scientific">Paramecium sonneborni</name>
    <dbReference type="NCBI Taxonomy" id="65129"/>
    <lineage>
        <taxon>Eukaryota</taxon>
        <taxon>Sar</taxon>
        <taxon>Alveolata</taxon>
        <taxon>Ciliophora</taxon>
        <taxon>Intramacronucleata</taxon>
        <taxon>Oligohymenophorea</taxon>
        <taxon>Peniculida</taxon>
        <taxon>Parameciidae</taxon>
        <taxon>Paramecium</taxon>
    </lineage>
</organism>
<dbReference type="AlphaFoldDB" id="A0A8S1QWF3"/>
<evidence type="ECO:0000313" key="2">
    <source>
        <dbReference type="EMBL" id="CAD8119285.1"/>
    </source>
</evidence>
<evidence type="ECO:0000313" key="3">
    <source>
        <dbReference type="Proteomes" id="UP000692954"/>
    </source>
</evidence>
<name>A0A8S1QWF3_9CILI</name>